<feature type="binding site" evidence="25">
    <location>
        <position position="409"/>
    </location>
    <ligand>
        <name>Mg(2+)</name>
        <dbReference type="ChEBI" id="CHEBI:18420"/>
        <label>2</label>
        <note>catalytic</note>
    </ligand>
</feature>
<dbReference type="GO" id="GO:0005886">
    <property type="term" value="C:plasma membrane"/>
    <property type="evidence" value="ECO:0007669"/>
    <property type="project" value="UniProtKB-SubCell"/>
</dbReference>
<protein>
    <recommendedName>
        <fullName evidence="22 24">Adenylate cyclase type 5</fullName>
        <ecNumber evidence="5 24">4.6.1.1</ecNumber>
    </recommendedName>
</protein>
<dbReference type="SUPFAM" id="SSF55073">
    <property type="entry name" value="Nucleotide cyclase"/>
    <property type="match status" value="2"/>
</dbReference>
<feature type="region of interest" description="Disordered" evidence="27">
    <location>
        <begin position="1"/>
        <end position="125"/>
    </location>
</feature>
<comment type="cofactor">
    <cofactor evidence="25">
        <name>Mg(2+)</name>
        <dbReference type="ChEBI" id="CHEBI:18420"/>
    </cofactor>
    <cofactor evidence="25">
        <name>Mn(2+)</name>
        <dbReference type="ChEBI" id="CHEBI:29035"/>
    </cofactor>
    <text evidence="25">Binds 2 magnesium ions per subunit. Is also active with manganese (in vitro).</text>
</comment>
<keyword evidence="20 24" id="KW-0456">Lyase</keyword>
<evidence type="ECO:0000256" key="9">
    <source>
        <dbReference type="ARBA" id="ARBA00022692"/>
    </source>
</evidence>
<feature type="binding site" evidence="25">
    <location>
        <position position="408"/>
    </location>
    <ligand>
        <name>Mg(2+)</name>
        <dbReference type="ChEBI" id="CHEBI:18420"/>
        <label>2</label>
        <note>catalytic</note>
    </ligand>
</feature>
<evidence type="ECO:0000256" key="7">
    <source>
        <dbReference type="ARBA" id="ARBA00022481"/>
    </source>
</evidence>
<dbReference type="GO" id="GO:0045471">
    <property type="term" value="P:response to ethanol"/>
    <property type="evidence" value="ECO:0007669"/>
    <property type="project" value="Ensembl"/>
</dbReference>
<feature type="transmembrane region" description="Helical" evidence="28">
    <location>
        <begin position="284"/>
        <end position="302"/>
    </location>
</feature>
<feature type="transmembrane region" description="Helical" evidence="28">
    <location>
        <begin position="590"/>
        <end position="611"/>
    </location>
</feature>
<evidence type="ECO:0000256" key="18">
    <source>
        <dbReference type="ARBA" id="ARBA00023136"/>
    </source>
</evidence>
<keyword evidence="7" id="KW-0488">Methylation</keyword>
<dbReference type="PANTHER" id="PTHR45627:SF7">
    <property type="entry name" value="ADENYLATE CYCLASE TYPE 5"/>
    <property type="match status" value="1"/>
</dbReference>
<dbReference type="GO" id="GO:0004016">
    <property type="term" value="F:adenylate cyclase activity"/>
    <property type="evidence" value="ECO:0007669"/>
    <property type="project" value="UniProtKB-EC"/>
</dbReference>
<dbReference type="GO" id="GO:0006171">
    <property type="term" value="P:cAMP biosynthetic process"/>
    <property type="evidence" value="ECO:0007669"/>
    <property type="project" value="UniProtKB-KW"/>
</dbReference>
<organism evidence="30">
    <name type="scientific">Pundamilia nyererei</name>
    <dbReference type="NCBI Taxonomy" id="303518"/>
    <lineage>
        <taxon>Eukaryota</taxon>
        <taxon>Metazoa</taxon>
        <taxon>Chordata</taxon>
        <taxon>Craniata</taxon>
        <taxon>Vertebrata</taxon>
        <taxon>Euteleostomi</taxon>
        <taxon>Actinopterygii</taxon>
        <taxon>Neopterygii</taxon>
        <taxon>Teleostei</taxon>
        <taxon>Neoteleostei</taxon>
        <taxon>Acanthomorphata</taxon>
        <taxon>Ovalentaria</taxon>
        <taxon>Cichlomorphae</taxon>
        <taxon>Cichliformes</taxon>
        <taxon>Cichlidae</taxon>
        <taxon>African cichlids</taxon>
        <taxon>Pseudocrenilabrinae</taxon>
        <taxon>Haplochromini</taxon>
        <taxon>Pundamilia</taxon>
    </lineage>
</organism>
<dbReference type="AlphaFoldDB" id="A0A3B4G2X4"/>
<evidence type="ECO:0000256" key="4">
    <source>
        <dbReference type="ARBA" id="ARBA00004651"/>
    </source>
</evidence>
<feature type="transmembrane region" description="Helical" evidence="28">
    <location>
        <begin position="169"/>
        <end position="191"/>
    </location>
</feature>
<proteinExistence type="inferred from homology"/>
<evidence type="ECO:0000256" key="20">
    <source>
        <dbReference type="ARBA" id="ARBA00023239"/>
    </source>
</evidence>
<evidence type="ECO:0000256" key="13">
    <source>
        <dbReference type="ARBA" id="ARBA00022840"/>
    </source>
</evidence>
<dbReference type="FunFam" id="3.30.70.1230:FF:000001">
    <property type="entry name" value="Adenylate cyclase"/>
    <property type="match status" value="1"/>
</dbReference>
<dbReference type="PANTHER" id="PTHR45627">
    <property type="entry name" value="ADENYLATE CYCLASE TYPE 1"/>
    <property type="match status" value="1"/>
</dbReference>
<comment type="subcellular location">
    <subcellularLocation>
        <location evidence="4">Cell membrane</location>
        <topology evidence="4">Multi-pass membrane protein</topology>
    </subcellularLocation>
    <subcellularLocation>
        <location evidence="3">Cell projection</location>
        <location evidence="3">Cilium</location>
    </subcellularLocation>
</comment>
<dbReference type="GO" id="GO:0007189">
    <property type="term" value="P:adenylate cyclase-activating G protein-coupled receptor signaling pathway"/>
    <property type="evidence" value="ECO:0007669"/>
    <property type="project" value="TreeGrafter"/>
</dbReference>
<reference evidence="30" key="1">
    <citation type="submission" date="2023-09" db="UniProtKB">
        <authorList>
            <consortium name="Ensembl"/>
        </authorList>
    </citation>
    <scope>IDENTIFICATION</scope>
</reference>
<evidence type="ECO:0000256" key="23">
    <source>
        <dbReference type="ARBA" id="ARBA00046177"/>
    </source>
</evidence>
<evidence type="ECO:0000256" key="8">
    <source>
        <dbReference type="ARBA" id="ARBA00022553"/>
    </source>
</evidence>
<evidence type="ECO:0000256" key="25">
    <source>
        <dbReference type="PIRSR" id="PIRSR039050-51"/>
    </source>
</evidence>
<feature type="binding site" evidence="25">
    <location>
        <position position="452"/>
    </location>
    <ligand>
        <name>Mg(2+)</name>
        <dbReference type="ChEBI" id="CHEBI:18420"/>
        <label>2</label>
        <note>catalytic</note>
    </ligand>
</feature>
<evidence type="ECO:0000256" key="10">
    <source>
        <dbReference type="ARBA" id="ARBA00022723"/>
    </source>
</evidence>
<evidence type="ECO:0000256" key="3">
    <source>
        <dbReference type="ARBA" id="ARBA00004138"/>
    </source>
</evidence>
<dbReference type="InterPro" id="IPR009398">
    <property type="entry name" value="Adcy_conserved_dom"/>
</dbReference>
<feature type="domain" description="Guanylate cyclase" evidence="29">
    <location>
        <begin position="890"/>
        <end position="1029"/>
    </location>
</feature>
<feature type="transmembrane region" description="Helical" evidence="28">
    <location>
        <begin position="308"/>
        <end position="329"/>
    </location>
</feature>
<feature type="compositionally biased region" description="Basic and acidic residues" evidence="27">
    <location>
        <begin position="84"/>
        <end position="124"/>
    </location>
</feature>
<dbReference type="Pfam" id="PF00211">
    <property type="entry name" value="Guanylate_cyc"/>
    <property type="match status" value="2"/>
</dbReference>
<dbReference type="InterPro" id="IPR001054">
    <property type="entry name" value="A/G_cyclase"/>
</dbReference>
<dbReference type="GO" id="GO:0005929">
    <property type="term" value="C:cilium"/>
    <property type="evidence" value="ECO:0007669"/>
    <property type="project" value="UniProtKB-SubCell"/>
</dbReference>
<keyword evidence="12 24" id="KW-0547">Nucleotide-binding</keyword>
<keyword evidence="11" id="KW-0677">Repeat</keyword>
<comment type="cofactor">
    <cofactor evidence="2">
        <name>Mn(2+)</name>
        <dbReference type="ChEBI" id="CHEBI:29035"/>
    </cofactor>
</comment>
<keyword evidence="15 28" id="KW-1133">Transmembrane helix</keyword>
<keyword evidence="16 24" id="KW-0115">cAMP biosynthesis</keyword>
<dbReference type="SMART" id="SM00044">
    <property type="entry name" value="CYCc"/>
    <property type="match status" value="2"/>
</dbReference>
<dbReference type="InterPro" id="IPR032628">
    <property type="entry name" value="AC_N"/>
</dbReference>
<dbReference type="Gene3D" id="3.30.70.1230">
    <property type="entry name" value="Nucleotide cyclase"/>
    <property type="match status" value="2"/>
</dbReference>
<feature type="transmembrane region" description="Helical" evidence="28">
    <location>
        <begin position="761"/>
        <end position="783"/>
    </location>
</feature>
<dbReference type="EC" id="4.6.1.1" evidence="5 24"/>
<feature type="compositionally biased region" description="Low complexity" evidence="27">
    <location>
        <begin position="68"/>
        <end position="83"/>
    </location>
</feature>
<keyword evidence="10 24" id="KW-0479">Metal-binding</keyword>
<feature type="domain" description="Guanylate cyclase" evidence="29">
    <location>
        <begin position="403"/>
        <end position="468"/>
    </location>
</feature>
<evidence type="ECO:0000256" key="27">
    <source>
        <dbReference type="SAM" id="MobiDB-lite"/>
    </source>
</evidence>
<dbReference type="PROSITE" id="PS50125">
    <property type="entry name" value="GUANYLATE_CYCLASE_2"/>
    <property type="match status" value="2"/>
</dbReference>
<feature type="binding site" evidence="25">
    <location>
        <position position="452"/>
    </location>
    <ligand>
        <name>Mg(2+)</name>
        <dbReference type="ChEBI" id="CHEBI:18420"/>
        <label>1</label>
        <note>catalytic</note>
    </ligand>
</feature>
<keyword evidence="14 24" id="KW-0460">Magnesium</keyword>
<evidence type="ECO:0000256" key="28">
    <source>
        <dbReference type="SAM" id="Phobius"/>
    </source>
</evidence>
<feature type="transmembrane region" description="Helical" evidence="28">
    <location>
        <begin position="665"/>
        <end position="683"/>
    </location>
</feature>
<feature type="transmembrane region" description="Helical" evidence="28">
    <location>
        <begin position="803"/>
        <end position="822"/>
    </location>
</feature>
<dbReference type="PIRSF" id="PIRSF039050">
    <property type="entry name" value="Ade_cyc"/>
    <property type="match status" value="1"/>
</dbReference>
<evidence type="ECO:0000256" key="6">
    <source>
        <dbReference type="ARBA" id="ARBA00022475"/>
    </source>
</evidence>
<evidence type="ECO:0000256" key="5">
    <source>
        <dbReference type="ARBA" id="ARBA00012201"/>
    </source>
</evidence>
<keyword evidence="25" id="KW-0464">Manganese</keyword>
<keyword evidence="19" id="KW-0325">Glycoprotein</keyword>
<dbReference type="Pfam" id="PF16214">
    <property type="entry name" value="AC_N"/>
    <property type="match status" value="1"/>
</dbReference>
<keyword evidence="9 28" id="KW-0812">Transmembrane</keyword>
<dbReference type="CDD" id="cd07302">
    <property type="entry name" value="CHD"/>
    <property type="match status" value="1"/>
</dbReference>
<comment type="catalytic activity">
    <reaction evidence="1 24">
        <text>ATP = 3',5'-cyclic AMP + diphosphate</text>
        <dbReference type="Rhea" id="RHEA:15389"/>
        <dbReference type="ChEBI" id="CHEBI:30616"/>
        <dbReference type="ChEBI" id="CHEBI:33019"/>
        <dbReference type="ChEBI" id="CHEBI:58165"/>
        <dbReference type="EC" id="4.6.1.1"/>
    </reaction>
</comment>
<evidence type="ECO:0000256" key="15">
    <source>
        <dbReference type="ARBA" id="ARBA00022989"/>
    </source>
</evidence>
<sequence length="1080" mass="122620">MSRSNSVSPPGVGAPGLRGGTEHRSAWGESQSVANGCPYSARSPRRKLTRTNSRWTEEDDLDHRPPGRASTTVSRVSFRSRSAWQDHGEESRDNNRASSKRPDGEVRPKSVELGLEERRAKPRTDEEEVMPEVNFSFVACCTSVMHIFKSKKFQSEKLERLYQRYFFRLNQSSLTMLMGVLVLVYTVMLGFHCSGGRSGPSVTYVVVFSVAIFLTLVLMVICNRNGFHQDHMWVVCYVVILMVLVIQVIGVLLVQPRSASEGIWWTVFFIHVIYTLLPVRMRAAVITGVILSAIHVAISWMLNETDSFLWKQIVSNVLIFSCTNIVGVCTHYPAEGSQRQAFQETRECIQARLHSQRENQQQERLLLSVLPRHVAMEMKADINAKQEDMMFHKIYIQKHDNVSILFADIEGFTSLASQCTAQELVMTLNELFARFDKLAAENHCLRIKILGDCYYCVSGLPEARADHAHCCICGCNQNKEEKAMIAKMNRQRTNSVTHNSGHWTDRPFYNHLGGNQISKDLKRMVRQDFFKQINTQENLNPEDEVDEFLGRAIDARSIDRLRSEHVKKFLLTFREPDLEKKYSKQVDSRFGAYVACASLVFLFICFIQIVIVPPSRLMIGFFVTCLIILTAVMFVSAVYCCFGIFPVPLQTLSKRIVQSRLNSTLVGVFTIIIVFLSAFVNIFTCSSHDLWSCIKAQHNISLDSVNACHAYFLNYSLDTQHSPCGHDGLICSFPEYFSSCVLLSLLACSVFLQVSSIGKLFLMLFIELLYLLIMEVPKVSLFDNQDLLVMANAINNACGVDKVPLKIMTPVVITVFVLALYLHAQQVESTARLDFLWKLQATEEKEEMEELQAYNRRLLHNILPKDVAAHFLQRERRNDELYYQSCECVAVMFASISNFSEFYVELEGNNEGVECLRLLNEIIADFDEIISEDQFRQLEKIKTIGSTYMAASGLNDSTYDKVGRSHIRALADYAMRLMDQMKYINEHSFNNFKMKIGLNIGPVVAGVIGARKPQYDIWGNTVNVASRMDSTGVPERIQVTPELHQVLSSYNYTLEYRGVVTVKGKGEMMTYFLTSGPSSS</sequence>
<dbReference type="InterPro" id="IPR029787">
    <property type="entry name" value="Nucleotide_cyclase"/>
</dbReference>
<evidence type="ECO:0000313" key="30">
    <source>
        <dbReference type="Ensembl" id="ENSPNYP00000015916.1"/>
    </source>
</evidence>
<feature type="transmembrane region" description="Helical" evidence="28">
    <location>
        <begin position="262"/>
        <end position="277"/>
    </location>
</feature>
<dbReference type="InterPro" id="IPR030672">
    <property type="entry name" value="Adcy"/>
</dbReference>
<evidence type="ECO:0000256" key="2">
    <source>
        <dbReference type="ARBA" id="ARBA00001936"/>
    </source>
</evidence>
<evidence type="ECO:0000256" key="11">
    <source>
        <dbReference type="ARBA" id="ARBA00022737"/>
    </source>
</evidence>
<evidence type="ECO:0000256" key="14">
    <source>
        <dbReference type="ARBA" id="ARBA00022842"/>
    </source>
</evidence>
<keyword evidence="6" id="KW-1003">Cell membrane</keyword>
<evidence type="ECO:0000256" key="16">
    <source>
        <dbReference type="ARBA" id="ARBA00022998"/>
    </source>
</evidence>
<evidence type="ECO:0000256" key="19">
    <source>
        <dbReference type="ARBA" id="ARBA00023180"/>
    </source>
</evidence>
<keyword evidence="13 24" id="KW-0067">ATP-binding</keyword>
<evidence type="ECO:0000256" key="1">
    <source>
        <dbReference type="ARBA" id="ARBA00001593"/>
    </source>
</evidence>
<name>A0A3B4G2X4_9CICH</name>
<feature type="transmembrane region" description="Helical" evidence="28">
    <location>
        <begin position="234"/>
        <end position="256"/>
    </location>
</feature>
<dbReference type="GO" id="GO:0005524">
    <property type="term" value="F:ATP binding"/>
    <property type="evidence" value="ECO:0007669"/>
    <property type="project" value="UniProtKB-UniRule"/>
</dbReference>
<evidence type="ECO:0000256" key="17">
    <source>
        <dbReference type="ARBA" id="ARBA00023069"/>
    </source>
</evidence>
<comment type="function">
    <text evidence="23">Catalyzes the formation of the signaling molecule cAMP in response to G-protein signaling. Mediates signaling downstream of ADRB1. Regulates the increase of free cytosolic Ca(2+) in response to increased blood glucose levels and contributes to the regulation of Ca(2+)-dependent insulin secretion.</text>
</comment>
<keyword evidence="21" id="KW-0966">Cell projection</keyword>
<evidence type="ECO:0000256" key="12">
    <source>
        <dbReference type="ARBA" id="ARBA00022741"/>
    </source>
</evidence>
<dbReference type="GO" id="GO:0032400">
    <property type="term" value="P:melanosome localization"/>
    <property type="evidence" value="ECO:0007669"/>
    <property type="project" value="Ensembl"/>
</dbReference>
<dbReference type="InterPro" id="IPR018297">
    <property type="entry name" value="A/G_cyclase_CS"/>
</dbReference>
<evidence type="ECO:0000259" key="29">
    <source>
        <dbReference type="PROSITE" id="PS50125"/>
    </source>
</evidence>
<feature type="transmembrane region" description="Helical" evidence="28">
    <location>
        <begin position="617"/>
        <end position="645"/>
    </location>
</feature>
<dbReference type="Ensembl" id="ENSPNYT00000016318.1">
    <property type="protein sequence ID" value="ENSPNYP00000015916.1"/>
    <property type="gene ID" value="ENSPNYG00000012024.1"/>
</dbReference>
<keyword evidence="8" id="KW-0597">Phosphoprotein</keyword>
<keyword evidence="17" id="KW-0969">Cilium</keyword>
<dbReference type="STRING" id="303518.ENSPNYP00000015916"/>
<feature type="binding site" evidence="25">
    <location>
        <position position="408"/>
    </location>
    <ligand>
        <name>Mg(2+)</name>
        <dbReference type="ChEBI" id="CHEBI:18420"/>
        <label>1</label>
        <note>catalytic</note>
    </ligand>
</feature>
<evidence type="ECO:0000256" key="26">
    <source>
        <dbReference type="RuleBase" id="RU000405"/>
    </source>
</evidence>
<dbReference type="Pfam" id="PF06327">
    <property type="entry name" value="Adcy_cons_dom"/>
    <property type="match status" value="1"/>
</dbReference>
<comment type="similarity">
    <text evidence="24 26">Belongs to the adenylyl cyclase class-4/guanylyl cyclase family.</text>
</comment>
<dbReference type="GO" id="GO:0046872">
    <property type="term" value="F:metal ion binding"/>
    <property type="evidence" value="ECO:0007669"/>
    <property type="project" value="UniProtKB-KW"/>
</dbReference>
<accession>A0A3B4G2X4</accession>
<dbReference type="PROSITE" id="PS00452">
    <property type="entry name" value="GUANYLATE_CYCLASE_1"/>
    <property type="match status" value="1"/>
</dbReference>
<feature type="transmembrane region" description="Helical" evidence="28">
    <location>
        <begin position="203"/>
        <end position="222"/>
    </location>
</feature>
<dbReference type="GeneTree" id="ENSGT00940000158054"/>
<evidence type="ECO:0000256" key="24">
    <source>
        <dbReference type="PIRNR" id="PIRNR039050"/>
    </source>
</evidence>
<keyword evidence="18 24" id="KW-0472">Membrane</keyword>
<evidence type="ECO:0000256" key="21">
    <source>
        <dbReference type="ARBA" id="ARBA00023273"/>
    </source>
</evidence>
<evidence type="ECO:0000256" key="22">
    <source>
        <dbReference type="ARBA" id="ARBA00040910"/>
    </source>
</evidence>
<dbReference type="GO" id="GO:0035556">
    <property type="term" value="P:intracellular signal transduction"/>
    <property type="evidence" value="ECO:0007669"/>
    <property type="project" value="InterPro"/>
</dbReference>